<evidence type="ECO:0000313" key="2">
    <source>
        <dbReference type="EMBL" id="GEO36902.1"/>
    </source>
</evidence>
<dbReference type="EMBL" id="BJYZ01000003">
    <property type="protein sequence ID" value="GEO36902.1"/>
    <property type="molecule type" value="Genomic_DNA"/>
</dbReference>
<organism evidence="2 3">
    <name type="scientific">Skermanella aerolata</name>
    <dbReference type="NCBI Taxonomy" id="393310"/>
    <lineage>
        <taxon>Bacteria</taxon>
        <taxon>Pseudomonadati</taxon>
        <taxon>Pseudomonadota</taxon>
        <taxon>Alphaproteobacteria</taxon>
        <taxon>Rhodospirillales</taxon>
        <taxon>Azospirillaceae</taxon>
        <taxon>Skermanella</taxon>
    </lineage>
</organism>
<protein>
    <submittedName>
        <fullName evidence="2">Uncharacterized protein</fullName>
    </submittedName>
</protein>
<dbReference type="Proteomes" id="UP000321523">
    <property type="component" value="Unassembled WGS sequence"/>
</dbReference>
<proteinExistence type="predicted"/>
<sequence>MPDKWLPCRQREPEIPLDRLGKILAPGIRNIPGYRFVSVETCDGRSRLSIPANCADSNPSRRPKRQRSRKPTDKPAPVVTESVRAGGGCP</sequence>
<evidence type="ECO:0000256" key="1">
    <source>
        <dbReference type="SAM" id="MobiDB-lite"/>
    </source>
</evidence>
<feature type="region of interest" description="Disordered" evidence="1">
    <location>
        <begin position="48"/>
        <end position="90"/>
    </location>
</feature>
<gene>
    <name evidence="2" type="ORF">SAE02_10500</name>
</gene>
<name>A0A512DK98_9PROT</name>
<dbReference type="AlphaFoldDB" id="A0A512DK98"/>
<keyword evidence="3" id="KW-1185">Reference proteome</keyword>
<comment type="caution">
    <text evidence="2">The sequence shown here is derived from an EMBL/GenBank/DDBJ whole genome shotgun (WGS) entry which is preliminary data.</text>
</comment>
<evidence type="ECO:0000313" key="3">
    <source>
        <dbReference type="Proteomes" id="UP000321523"/>
    </source>
</evidence>
<accession>A0A512DK98</accession>
<reference evidence="2 3" key="1">
    <citation type="submission" date="2019-07" db="EMBL/GenBank/DDBJ databases">
        <title>Whole genome shotgun sequence of Skermanella aerolata NBRC 106429.</title>
        <authorList>
            <person name="Hosoyama A."/>
            <person name="Uohara A."/>
            <person name="Ohji S."/>
            <person name="Ichikawa N."/>
        </authorList>
    </citation>
    <scope>NUCLEOTIDE SEQUENCE [LARGE SCALE GENOMIC DNA]</scope>
    <source>
        <strain evidence="2 3">NBRC 106429</strain>
    </source>
</reference>